<reference evidence="1 2" key="1">
    <citation type="journal article" date="2010" name="Nature">
        <title>Genome sequencing and analysis of the model grass Brachypodium distachyon.</title>
        <authorList>
            <consortium name="International Brachypodium Initiative"/>
        </authorList>
    </citation>
    <scope>NUCLEOTIDE SEQUENCE [LARGE SCALE GENOMIC DNA]</scope>
    <source>
        <strain evidence="1 2">Bd21</strain>
    </source>
</reference>
<name>A0A2K2CI38_BRADI</name>
<accession>A0A2K2CI38</accession>
<keyword evidence="3" id="KW-1185">Reference proteome</keyword>
<organism evidence="1">
    <name type="scientific">Brachypodium distachyon</name>
    <name type="common">Purple false brome</name>
    <name type="synonym">Trachynia distachya</name>
    <dbReference type="NCBI Taxonomy" id="15368"/>
    <lineage>
        <taxon>Eukaryota</taxon>
        <taxon>Viridiplantae</taxon>
        <taxon>Streptophyta</taxon>
        <taxon>Embryophyta</taxon>
        <taxon>Tracheophyta</taxon>
        <taxon>Spermatophyta</taxon>
        <taxon>Magnoliopsida</taxon>
        <taxon>Liliopsida</taxon>
        <taxon>Poales</taxon>
        <taxon>Poaceae</taxon>
        <taxon>BOP clade</taxon>
        <taxon>Pooideae</taxon>
        <taxon>Stipodae</taxon>
        <taxon>Brachypodieae</taxon>
        <taxon>Brachypodium</taxon>
    </lineage>
</organism>
<dbReference type="OrthoDB" id="676037at2759"/>
<protein>
    <submittedName>
        <fullName evidence="1 2">Uncharacterized protein</fullName>
    </submittedName>
</protein>
<evidence type="ECO:0000313" key="1">
    <source>
        <dbReference type="EMBL" id="PNT61694.1"/>
    </source>
</evidence>
<reference evidence="2" key="3">
    <citation type="submission" date="2018-08" db="UniProtKB">
        <authorList>
            <consortium name="EnsemblPlants"/>
        </authorList>
    </citation>
    <scope>IDENTIFICATION</scope>
    <source>
        <strain evidence="2">cv. Bd21</strain>
    </source>
</reference>
<dbReference type="EnsemblPlants" id="PNT61694">
    <property type="protein sequence ID" value="PNT61694"/>
    <property type="gene ID" value="BRADI_5g18843v3"/>
</dbReference>
<dbReference type="InParanoid" id="A0A2K2CI38"/>
<evidence type="ECO:0000313" key="3">
    <source>
        <dbReference type="Proteomes" id="UP000008810"/>
    </source>
</evidence>
<feature type="non-terminal residue" evidence="1">
    <location>
        <position position="1"/>
    </location>
</feature>
<dbReference type="Gramene" id="PNT61694">
    <property type="protein sequence ID" value="PNT61694"/>
    <property type="gene ID" value="BRADI_5g18843v3"/>
</dbReference>
<sequence>IIGLAAICWAIWKLHNRACFEHCIIHSPAELICYACSFLKYWAGLQAGNEGDALRIGARMLQDEALRHHPAQAALDVGRLLGLQ</sequence>
<reference evidence="1" key="2">
    <citation type="submission" date="2017-06" db="EMBL/GenBank/DDBJ databases">
        <title>WGS assembly of Brachypodium distachyon.</title>
        <authorList>
            <consortium name="The International Brachypodium Initiative"/>
            <person name="Lucas S."/>
            <person name="Harmon-Smith M."/>
            <person name="Lail K."/>
            <person name="Tice H."/>
            <person name="Grimwood J."/>
            <person name="Bruce D."/>
            <person name="Barry K."/>
            <person name="Shu S."/>
            <person name="Lindquist E."/>
            <person name="Wang M."/>
            <person name="Pitluck S."/>
            <person name="Vogel J.P."/>
            <person name="Garvin D.F."/>
            <person name="Mockler T.C."/>
            <person name="Schmutz J."/>
            <person name="Rokhsar D."/>
            <person name="Bevan M.W."/>
        </authorList>
    </citation>
    <scope>NUCLEOTIDE SEQUENCE</scope>
    <source>
        <strain evidence="1">Bd21</strain>
    </source>
</reference>
<evidence type="ECO:0000313" key="2">
    <source>
        <dbReference type="EnsemblPlants" id="PNT61694"/>
    </source>
</evidence>
<dbReference type="Proteomes" id="UP000008810">
    <property type="component" value="Chromosome 5"/>
</dbReference>
<proteinExistence type="predicted"/>
<gene>
    <name evidence="1" type="ORF">BRADI_5g18843v3</name>
</gene>
<dbReference type="AlphaFoldDB" id="A0A2K2CI38"/>
<dbReference type="EMBL" id="CM000884">
    <property type="protein sequence ID" value="PNT61694.1"/>
    <property type="molecule type" value="Genomic_DNA"/>
</dbReference>